<dbReference type="STRING" id="445709.ABW99_14725"/>
<sequence>MKLAPLVEVTRGAQGSDTVECVHYGAVAVVDTHGRIQYAAGDPDFLTFTRSTLKPFQALPFVHGGGPAHFSLDSSELAMLCASHSGETMHVQAVARLLDKSGCDEHHLQCGCHVPTYYASVGEPVPADLQLTQLHHNCSGKHAGFLAYCVQHGLPLETYLDPAHTLQREIRRAVADVTAVDGEALPMGIDGCSAPNYALPLSHLAAAYARLAQAEPQSRYGAGLAELYAAMTGHPELVSGTNRNDLAFMRTMPGDWVAKIGADGVQALGIRSAGLGIAIKTVDGNMRALYTAAVEVLVQLGLVKDPMQTPLAPWVRPQLTNARGLRTGEVRPVLALRRAA</sequence>
<dbReference type="PATRIC" id="fig|445709.3.peg.3117"/>
<protein>
    <submittedName>
        <fullName evidence="1">Asparagine amidohydrolase</fullName>
    </submittedName>
</protein>
<dbReference type="RefSeq" id="WP_047215179.1">
    <property type="nucleotide sequence ID" value="NZ_CP011568.3"/>
</dbReference>
<dbReference type="PANTHER" id="PTHR42110:SF1">
    <property type="entry name" value="L-ASPARAGINASE, PUTATIVE (AFU_ORTHOLOGUE AFUA_3G11890)-RELATED"/>
    <property type="match status" value="1"/>
</dbReference>
<dbReference type="AlphaFoldDB" id="A0A0G3EV77"/>
<accession>A0A0G3EV77</accession>
<keyword evidence="2" id="KW-1185">Reference proteome</keyword>
<reference evidence="2" key="1">
    <citation type="submission" date="2015-06" db="EMBL/GenBank/DDBJ databases">
        <authorList>
            <person name="Lim Y.L."/>
            <person name="Ee R."/>
            <person name="Yong D."/>
            <person name="How K.Y."/>
            <person name="Yin W.F."/>
            <person name="Chan K.G."/>
        </authorList>
    </citation>
    <scope>NUCLEOTIDE SEQUENCE [LARGE SCALE GENOMIC DNA]</scope>
    <source>
        <strain evidence="2">DSM 25325</strain>
    </source>
</reference>
<keyword evidence="1" id="KW-0378">Hydrolase</keyword>
<dbReference type="Pfam" id="PF06089">
    <property type="entry name" value="Asparaginase_II"/>
    <property type="match status" value="1"/>
</dbReference>
<dbReference type="EMBL" id="CP011568">
    <property type="protein sequence ID" value="AKJ69282.1"/>
    <property type="molecule type" value="Genomic_DNA"/>
</dbReference>
<dbReference type="OrthoDB" id="9780674at2"/>
<gene>
    <name evidence="1" type="ORF">ABW99_14725</name>
</gene>
<dbReference type="PANTHER" id="PTHR42110">
    <property type="entry name" value="L-ASPARAGINASE, PUTATIVE (AFU_ORTHOLOGUE AFUA_3G11890)-RELATED"/>
    <property type="match status" value="1"/>
</dbReference>
<dbReference type="GO" id="GO:0016787">
    <property type="term" value="F:hydrolase activity"/>
    <property type="evidence" value="ECO:0007669"/>
    <property type="project" value="UniProtKB-KW"/>
</dbReference>
<proteinExistence type="predicted"/>
<dbReference type="Proteomes" id="UP000036700">
    <property type="component" value="Chromosome"/>
</dbReference>
<evidence type="ECO:0000313" key="1">
    <source>
        <dbReference type="EMBL" id="AKJ69282.1"/>
    </source>
</evidence>
<dbReference type="InterPro" id="IPR010349">
    <property type="entry name" value="Asparaginase_II"/>
</dbReference>
<name>A0A0G3EV77_9BURK</name>
<evidence type="ECO:0000313" key="2">
    <source>
        <dbReference type="Proteomes" id="UP000036700"/>
    </source>
</evidence>
<organism evidence="1 2">
    <name type="scientific">Pandoraea thiooxydans</name>
    <dbReference type="NCBI Taxonomy" id="445709"/>
    <lineage>
        <taxon>Bacteria</taxon>
        <taxon>Pseudomonadati</taxon>
        <taxon>Pseudomonadota</taxon>
        <taxon>Betaproteobacteria</taxon>
        <taxon>Burkholderiales</taxon>
        <taxon>Burkholderiaceae</taxon>
        <taxon>Pandoraea</taxon>
    </lineage>
</organism>
<dbReference type="KEGG" id="ptx:ABW99_14725"/>